<evidence type="ECO:0000256" key="1">
    <source>
        <dbReference type="SAM" id="MobiDB-lite"/>
    </source>
</evidence>
<gene>
    <name evidence="3" type="ORF">GGR43_000438</name>
</gene>
<dbReference type="AlphaFoldDB" id="A0A7W6BN34"/>
<feature type="compositionally biased region" description="Basic and acidic residues" evidence="1">
    <location>
        <begin position="39"/>
        <end position="60"/>
    </location>
</feature>
<accession>A0A7W6BN34</accession>
<evidence type="ECO:0000313" key="3">
    <source>
        <dbReference type="EMBL" id="MBB3924744.1"/>
    </source>
</evidence>
<keyword evidence="2" id="KW-0812">Transmembrane</keyword>
<protein>
    <submittedName>
        <fullName evidence="3">Uncharacterized protein</fullName>
    </submittedName>
</protein>
<sequence>MRGEIWSIVIIGGPILLALVLLYALLRNRTQRNQPPMDVTERGTRELREQLDRDDKQGGS</sequence>
<organism evidence="3 4">
    <name type="scientific">Sphingobium jiangsuense</name>
    <dbReference type="NCBI Taxonomy" id="870476"/>
    <lineage>
        <taxon>Bacteria</taxon>
        <taxon>Pseudomonadati</taxon>
        <taxon>Pseudomonadota</taxon>
        <taxon>Alphaproteobacteria</taxon>
        <taxon>Sphingomonadales</taxon>
        <taxon>Sphingomonadaceae</taxon>
        <taxon>Sphingobium</taxon>
    </lineage>
</organism>
<reference evidence="3 4" key="1">
    <citation type="submission" date="2020-08" db="EMBL/GenBank/DDBJ databases">
        <title>Genomic Encyclopedia of Type Strains, Phase IV (KMG-IV): sequencing the most valuable type-strain genomes for metagenomic binning, comparative biology and taxonomic classification.</title>
        <authorList>
            <person name="Goeker M."/>
        </authorList>
    </citation>
    <scope>NUCLEOTIDE SEQUENCE [LARGE SCALE GENOMIC DNA]</scope>
    <source>
        <strain evidence="3 4">DSM 26189</strain>
    </source>
</reference>
<keyword evidence="2" id="KW-1133">Transmembrane helix</keyword>
<evidence type="ECO:0000256" key="2">
    <source>
        <dbReference type="SAM" id="Phobius"/>
    </source>
</evidence>
<dbReference type="RefSeq" id="WP_188070285.1">
    <property type="nucleotide sequence ID" value="NZ_BSPS01000026.1"/>
</dbReference>
<keyword evidence="4" id="KW-1185">Reference proteome</keyword>
<comment type="caution">
    <text evidence="3">The sequence shown here is derived from an EMBL/GenBank/DDBJ whole genome shotgun (WGS) entry which is preliminary data.</text>
</comment>
<proteinExistence type="predicted"/>
<dbReference type="Proteomes" id="UP000571950">
    <property type="component" value="Unassembled WGS sequence"/>
</dbReference>
<feature type="transmembrane region" description="Helical" evidence="2">
    <location>
        <begin position="6"/>
        <end position="26"/>
    </location>
</feature>
<feature type="region of interest" description="Disordered" evidence="1">
    <location>
        <begin position="33"/>
        <end position="60"/>
    </location>
</feature>
<dbReference type="EMBL" id="JACIDT010000001">
    <property type="protein sequence ID" value="MBB3924744.1"/>
    <property type="molecule type" value="Genomic_DNA"/>
</dbReference>
<keyword evidence="2" id="KW-0472">Membrane</keyword>
<evidence type="ECO:0000313" key="4">
    <source>
        <dbReference type="Proteomes" id="UP000571950"/>
    </source>
</evidence>
<name>A0A7W6BN34_9SPHN</name>